<sequence length="149" mass="17126">MEEDVTLSGQAKAPSSRPPWMGYLTTRVPVLSSLAFFLLIRRPFCTWLVSVIFFLSFSRSLLSPLQFLEKRKGSVVQAPKLSHFIILHPRCSGVLVQLSFQSTTPQWHRHPFATAAFHWKLLFRRTERRNGAHPPISFYLDGVKYLSLP</sequence>
<reference evidence="2" key="2">
    <citation type="submission" date="2023-06" db="EMBL/GenBank/DDBJ databases">
        <authorList>
            <consortium name="Lawrence Berkeley National Laboratory"/>
            <person name="Mondo S.J."/>
            <person name="Hensen N."/>
            <person name="Bonometti L."/>
            <person name="Westerberg I."/>
            <person name="Brannstrom I.O."/>
            <person name="Guillou S."/>
            <person name="Cros-Aarteil S."/>
            <person name="Calhoun S."/>
            <person name="Haridas S."/>
            <person name="Kuo A."/>
            <person name="Pangilinan J."/>
            <person name="Riley R."/>
            <person name="Labutti K."/>
            <person name="Andreopoulos B."/>
            <person name="Lipzen A."/>
            <person name="Chen C."/>
            <person name="Yanf M."/>
            <person name="Daum C."/>
            <person name="Ng V."/>
            <person name="Clum A."/>
            <person name="Steindorff A."/>
            <person name="Ohm R."/>
            <person name="Martin F."/>
            <person name="Silar P."/>
            <person name="Natvig D."/>
            <person name="Lalanne C."/>
            <person name="Gautier V."/>
            <person name="Ament-Velasquez S.L."/>
            <person name="Kruys A."/>
            <person name="Hutchinson M.I."/>
            <person name="Powell A.J."/>
            <person name="Barry K."/>
            <person name="Miller A.N."/>
            <person name="Grigoriev I.V."/>
            <person name="Debuchy R."/>
            <person name="Gladieux P."/>
            <person name="Thoren M.H."/>
            <person name="Johannesson H."/>
        </authorList>
    </citation>
    <scope>NUCLEOTIDE SEQUENCE</scope>
    <source>
        <strain evidence="2">PSN324</strain>
    </source>
</reference>
<evidence type="ECO:0000256" key="1">
    <source>
        <dbReference type="SAM" id="Phobius"/>
    </source>
</evidence>
<evidence type="ECO:0000313" key="2">
    <source>
        <dbReference type="EMBL" id="KAK4458053.1"/>
    </source>
</evidence>
<feature type="transmembrane region" description="Helical" evidence="1">
    <location>
        <begin position="47"/>
        <end position="68"/>
    </location>
</feature>
<keyword evidence="1" id="KW-0472">Membrane</keyword>
<feature type="transmembrane region" description="Helical" evidence="1">
    <location>
        <begin position="20"/>
        <end position="40"/>
    </location>
</feature>
<dbReference type="EMBL" id="MU865085">
    <property type="protein sequence ID" value="KAK4458053.1"/>
    <property type="molecule type" value="Genomic_DNA"/>
</dbReference>
<accession>A0AAV9HER8</accession>
<dbReference type="AlphaFoldDB" id="A0AAV9HER8"/>
<keyword evidence="1" id="KW-1133">Transmembrane helix</keyword>
<evidence type="ECO:0000313" key="3">
    <source>
        <dbReference type="Proteomes" id="UP001321749"/>
    </source>
</evidence>
<name>A0AAV9HER8_9PEZI</name>
<reference evidence="2" key="1">
    <citation type="journal article" date="2023" name="Mol. Phylogenet. Evol.">
        <title>Genome-scale phylogeny and comparative genomics of the fungal order Sordariales.</title>
        <authorList>
            <person name="Hensen N."/>
            <person name="Bonometti L."/>
            <person name="Westerberg I."/>
            <person name="Brannstrom I.O."/>
            <person name="Guillou S."/>
            <person name="Cros-Aarteil S."/>
            <person name="Calhoun S."/>
            <person name="Haridas S."/>
            <person name="Kuo A."/>
            <person name="Mondo S."/>
            <person name="Pangilinan J."/>
            <person name="Riley R."/>
            <person name="LaButti K."/>
            <person name="Andreopoulos B."/>
            <person name="Lipzen A."/>
            <person name="Chen C."/>
            <person name="Yan M."/>
            <person name="Daum C."/>
            <person name="Ng V."/>
            <person name="Clum A."/>
            <person name="Steindorff A."/>
            <person name="Ohm R.A."/>
            <person name="Martin F."/>
            <person name="Silar P."/>
            <person name="Natvig D.O."/>
            <person name="Lalanne C."/>
            <person name="Gautier V."/>
            <person name="Ament-Velasquez S.L."/>
            <person name="Kruys A."/>
            <person name="Hutchinson M.I."/>
            <person name="Powell A.J."/>
            <person name="Barry K."/>
            <person name="Miller A.N."/>
            <person name="Grigoriev I.V."/>
            <person name="Debuchy R."/>
            <person name="Gladieux P."/>
            <person name="Hiltunen Thoren M."/>
            <person name="Johannesson H."/>
        </authorList>
    </citation>
    <scope>NUCLEOTIDE SEQUENCE</scope>
    <source>
        <strain evidence="2">PSN324</strain>
    </source>
</reference>
<keyword evidence="3" id="KW-1185">Reference proteome</keyword>
<comment type="caution">
    <text evidence="2">The sequence shown here is derived from an EMBL/GenBank/DDBJ whole genome shotgun (WGS) entry which is preliminary data.</text>
</comment>
<proteinExistence type="predicted"/>
<dbReference type="Proteomes" id="UP001321749">
    <property type="component" value="Unassembled WGS sequence"/>
</dbReference>
<gene>
    <name evidence="2" type="ORF">QBC42DRAFT_28647</name>
</gene>
<keyword evidence="1" id="KW-0812">Transmembrane</keyword>
<protein>
    <submittedName>
        <fullName evidence="2">Uncharacterized protein</fullName>
    </submittedName>
</protein>
<organism evidence="2 3">
    <name type="scientific">Cladorrhinum samala</name>
    <dbReference type="NCBI Taxonomy" id="585594"/>
    <lineage>
        <taxon>Eukaryota</taxon>
        <taxon>Fungi</taxon>
        <taxon>Dikarya</taxon>
        <taxon>Ascomycota</taxon>
        <taxon>Pezizomycotina</taxon>
        <taxon>Sordariomycetes</taxon>
        <taxon>Sordariomycetidae</taxon>
        <taxon>Sordariales</taxon>
        <taxon>Podosporaceae</taxon>
        <taxon>Cladorrhinum</taxon>
    </lineage>
</organism>